<proteinExistence type="predicted"/>
<gene>
    <name evidence="2" type="ORF">K504DRAFT_529291</name>
</gene>
<sequence length="596" mass="66955">MADTLSLPLLSLNNLPNTRMSVDFSTFASDLSNLSAPQSNARRAKVTRHHLHHVDQHRTAPGPLLPEVQEEPAEEPTNSATPSRQNSLRWPWRKSDQGRVNGPPVATLARTNSTTSVASNVSTSVSSVFSHAQLTSTRTSSSSTLYSVSSYSPKEVNRLSTLPLSLLEHIMSYTLSLPLQVSIGPEDSETRHLSHRYHRSGLDYVDLRQALKHPLFLVSRNIRDVALDVFHRKCDFVIDLHKIYHTQVSSTINANIKKHQKFWLSDTPKGVKESLRRLSKLHLRLPVPSTEAGVHRDRGEDDWMDGSDGKGGGGWKVKSMKREQEDALDIQKCIDAIKELVMTDPKTEILPLTRSRSAVSVRRNESVKVTRSQSADLVDPRMKPRVGAYENGETRTTLKRLEIVFVKRSPWALVLPESLGPVRTFRSVPVSGYTKYHFELNGQRFVWATKHRKKWQGMEPDGNRLLNDLQQLTVVEPPIEPIQTPVKFKFVNVDRQGQLRLLDTALPKTPIVLEAPPIPEKELPSIPSPDKTSAILKALPWSKRKPRERKDSFSLMMEQGITEIGTGGSKISGKKMKAPTVDELKQIAEDIKNGLY</sequence>
<feature type="compositionally biased region" description="Basic residues" evidence="1">
    <location>
        <begin position="42"/>
        <end position="52"/>
    </location>
</feature>
<evidence type="ECO:0000256" key="1">
    <source>
        <dbReference type="SAM" id="MobiDB-lite"/>
    </source>
</evidence>
<evidence type="ECO:0008006" key="4">
    <source>
        <dbReference type="Google" id="ProtNLM"/>
    </source>
</evidence>
<keyword evidence="3" id="KW-1185">Reference proteome</keyword>
<dbReference type="EMBL" id="MU005764">
    <property type="protein sequence ID" value="KAF2715060.1"/>
    <property type="molecule type" value="Genomic_DNA"/>
</dbReference>
<reference evidence="2" key="1">
    <citation type="journal article" date="2020" name="Stud. Mycol.">
        <title>101 Dothideomycetes genomes: a test case for predicting lifestyles and emergence of pathogens.</title>
        <authorList>
            <person name="Haridas S."/>
            <person name="Albert R."/>
            <person name="Binder M."/>
            <person name="Bloem J."/>
            <person name="Labutti K."/>
            <person name="Salamov A."/>
            <person name="Andreopoulos B."/>
            <person name="Baker S."/>
            <person name="Barry K."/>
            <person name="Bills G."/>
            <person name="Bluhm B."/>
            <person name="Cannon C."/>
            <person name="Castanera R."/>
            <person name="Culley D."/>
            <person name="Daum C."/>
            <person name="Ezra D."/>
            <person name="Gonzalez J."/>
            <person name="Henrissat B."/>
            <person name="Kuo A."/>
            <person name="Liang C."/>
            <person name="Lipzen A."/>
            <person name="Lutzoni F."/>
            <person name="Magnuson J."/>
            <person name="Mondo S."/>
            <person name="Nolan M."/>
            <person name="Ohm R."/>
            <person name="Pangilinan J."/>
            <person name="Park H.-J."/>
            <person name="Ramirez L."/>
            <person name="Alfaro M."/>
            <person name="Sun H."/>
            <person name="Tritt A."/>
            <person name="Yoshinaga Y."/>
            <person name="Zwiers L.-H."/>
            <person name="Turgeon B."/>
            <person name="Goodwin S."/>
            <person name="Spatafora J."/>
            <person name="Crous P."/>
            <person name="Grigoriev I."/>
        </authorList>
    </citation>
    <scope>NUCLEOTIDE SEQUENCE</scope>
    <source>
        <strain evidence="2">CBS 279.74</strain>
    </source>
</reference>
<protein>
    <recommendedName>
        <fullName evidence="4">F-box domain-containing protein</fullName>
    </recommendedName>
</protein>
<accession>A0A6G1KQG9</accession>
<name>A0A6G1KQG9_9PLEO</name>
<dbReference type="Proteomes" id="UP000799428">
    <property type="component" value="Unassembled WGS sequence"/>
</dbReference>
<dbReference type="OrthoDB" id="3694065at2759"/>
<organism evidence="2 3">
    <name type="scientific">Pleomassaria siparia CBS 279.74</name>
    <dbReference type="NCBI Taxonomy" id="1314801"/>
    <lineage>
        <taxon>Eukaryota</taxon>
        <taxon>Fungi</taxon>
        <taxon>Dikarya</taxon>
        <taxon>Ascomycota</taxon>
        <taxon>Pezizomycotina</taxon>
        <taxon>Dothideomycetes</taxon>
        <taxon>Pleosporomycetidae</taxon>
        <taxon>Pleosporales</taxon>
        <taxon>Pleomassariaceae</taxon>
        <taxon>Pleomassaria</taxon>
    </lineage>
</organism>
<feature type="region of interest" description="Disordered" evidence="1">
    <location>
        <begin position="290"/>
        <end position="317"/>
    </location>
</feature>
<evidence type="ECO:0000313" key="2">
    <source>
        <dbReference type="EMBL" id="KAF2715060.1"/>
    </source>
</evidence>
<evidence type="ECO:0000313" key="3">
    <source>
        <dbReference type="Proteomes" id="UP000799428"/>
    </source>
</evidence>
<feature type="region of interest" description="Disordered" evidence="1">
    <location>
        <begin position="38"/>
        <end position="107"/>
    </location>
</feature>
<feature type="compositionally biased region" description="Polar residues" evidence="1">
    <location>
        <begin position="76"/>
        <end position="88"/>
    </location>
</feature>
<dbReference type="AlphaFoldDB" id="A0A6G1KQG9"/>